<gene>
    <name evidence="2" type="ORF">TCNE_LOCUS10714</name>
</gene>
<dbReference type="AlphaFoldDB" id="A0A183UQE4"/>
<dbReference type="WBParaSite" id="TCNE_0001071401-mRNA-1">
    <property type="protein sequence ID" value="TCNE_0001071401-mRNA-1"/>
    <property type="gene ID" value="TCNE_0001071401"/>
</dbReference>
<evidence type="ECO:0000313" key="3">
    <source>
        <dbReference type="Proteomes" id="UP000050794"/>
    </source>
</evidence>
<dbReference type="InterPro" id="IPR033616">
    <property type="entry name" value="BLTP1"/>
</dbReference>
<dbReference type="Proteomes" id="UP000050794">
    <property type="component" value="Unassembled WGS sequence"/>
</dbReference>
<name>A0A183UQE4_TOXCA</name>
<keyword evidence="3" id="KW-1185">Reference proteome</keyword>
<feature type="region of interest" description="Disordered" evidence="1">
    <location>
        <begin position="533"/>
        <end position="553"/>
    </location>
</feature>
<evidence type="ECO:0000313" key="2">
    <source>
        <dbReference type="EMBL" id="VDM42035.1"/>
    </source>
</evidence>
<organism evidence="3 4">
    <name type="scientific">Toxocara canis</name>
    <name type="common">Canine roundworm</name>
    <dbReference type="NCBI Taxonomy" id="6265"/>
    <lineage>
        <taxon>Eukaryota</taxon>
        <taxon>Metazoa</taxon>
        <taxon>Ecdysozoa</taxon>
        <taxon>Nematoda</taxon>
        <taxon>Chromadorea</taxon>
        <taxon>Rhabditida</taxon>
        <taxon>Spirurina</taxon>
        <taxon>Ascaridomorpha</taxon>
        <taxon>Ascaridoidea</taxon>
        <taxon>Toxocaridae</taxon>
        <taxon>Toxocara</taxon>
    </lineage>
</organism>
<accession>A0A183UQE4</accession>
<dbReference type="PANTHER" id="PTHR31640:SF1">
    <property type="entry name" value="BRIDGE-LIKE LIPID TRANSFER PROTEIN FAMILY MEMBER 1"/>
    <property type="match status" value="1"/>
</dbReference>
<sequence>MSHHYTYFHGRNETEIGKQVARSIWGWERRKHANRKCAMQNPRAGVSIGGSEFFASGYALWFAKNFVENYFGMYNKVSDIDSFKAHTRLSRRMFGDVHEPVEFYRPLRLKMCVRVQNVRAHCLIHSVQTDGPVSDSCPVIYMEQFVVEVVRSLRETKIQVCLFGCAMFFERSRSFPTASEGFLTADTISFRGHAFLSEEGISWDAGSIEYAWIIELTVGNVVGKLHPTQVVMLLQFVETVHLMTNATDEELLVSENPGPTRFFGRALSPKLGESAISKLASVMAVYDLCQHMNDIRTCPRSNLGLTDAAFRTQNCESADNINVRLFTKAPSETAPSSGNWLECAKFYFEDIELVVQLPYAKEEGHLPRERKRFLRKHDRLTKSGCVFMSDFTQRLAVPKTDNEFPTQPGYMQSIIYHCKSALVNTPADFYKSMDVIVDIGTSDSRAFSQDRSTSVGPNVDYSDFMRRSILCCAPLMRSYSSFLAVFTFDIPRVEVPVFGAHGAINEWATNVAPIITKRRDGINELELRQLKRPLQDEAKKKRMPSSSSSAGMLPFRESAHPDWGADPSVLYVKGYVCTLAKLILDLVASNSSSMNMEDMIQYSSVLC</sequence>
<dbReference type="GO" id="GO:0048488">
    <property type="term" value="P:synaptic vesicle endocytosis"/>
    <property type="evidence" value="ECO:0007669"/>
    <property type="project" value="TreeGrafter"/>
</dbReference>
<proteinExistence type="predicted"/>
<evidence type="ECO:0000256" key="1">
    <source>
        <dbReference type="SAM" id="MobiDB-lite"/>
    </source>
</evidence>
<dbReference type="PANTHER" id="PTHR31640">
    <property type="entry name" value="TRANSMEMBRANE PROTEIN KIAA1109"/>
    <property type="match status" value="1"/>
</dbReference>
<evidence type="ECO:0000313" key="4">
    <source>
        <dbReference type="WBParaSite" id="TCNE_0001071401-mRNA-1"/>
    </source>
</evidence>
<reference evidence="2 3" key="2">
    <citation type="submission" date="2018-11" db="EMBL/GenBank/DDBJ databases">
        <authorList>
            <consortium name="Pathogen Informatics"/>
        </authorList>
    </citation>
    <scope>NUCLEOTIDE SEQUENCE [LARGE SCALE GENOMIC DNA]</scope>
</reference>
<dbReference type="EMBL" id="UYWY01020592">
    <property type="protein sequence ID" value="VDM42035.1"/>
    <property type="molecule type" value="Genomic_DNA"/>
</dbReference>
<reference evidence="4" key="1">
    <citation type="submission" date="2016-06" db="UniProtKB">
        <authorList>
            <consortium name="WormBaseParasite"/>
        </authorList>
    </citation>
    <scope>IDENTIFICATION</scope>
</reference>
<protein>
    <submittedName>
        <fullName evidence="4">Copine domain-containing protein</fullName>
    </submittedName>
</protein>
<dbReference type="GO" id="GO:0098793">
    <property type="term" value="C:presynapse"/>
    <property type="evidence" value="ECO:0007669"/>
    <property type="project" value="GOC"/>
</dbReference>